<proteinExistence type="predicted"/>
<name>A0A817ANP0_BRANA</name>
<organism evidence="1">
    <name type="scientific">Brassica napus</name>
    <name type="common">Rape</name>
    <dbReference type="NCBI Taxonomy" id="3708"/>
    <lineage>
        <taxon>Eukaryota</taxon>
        <taxon>Viridiplantae</taxon>
        <taxon>Streptophyta</taxon>
        <taxon>Embryophyta</taxon>
        <taxon>Tracheophyta</taxon>
        <taxon>Spermatophyta</taxon>
        <taxon>Magnoliopsida</taxon>
        <taxon>eudicotyledons</taxon>
        <taxon>Gunneridae</taxon>
        <taxon>Pentapetalae</taxon>
        <taxon>rosids</taxon>
        <taxon>malvids</taxon>
        <taxon>Brassicales</taxon>
        <taxon>Brassicaceae</taxon>
        <taxon>Brassiceae</taxon>
        <taxon>Brassica</taxon>
    </lineage>
</organism>
<accession>A0A817ANP0</accession>
<dbReference type="AlphaFoldDB" id="A0A817ANP0"/>
<dbReference type="Proteomes" id="UP001295469">
    <property type="component" value="Chromosome A04"/>
</dbReference>
<gene>
    <name evidence="1" type="ORF">DARMORV10_A04P16920.1</name>
</gene>
<evidence type="ECO:0000313" key="1">
    <source>
        <dbReference type="EMBL" id="CAF2276876.1"/>
    </source>
</evidence>
<sequence length="107" mass="12285">NQVWTFFTSRLHLSPPQGFEAILRWLNAPSRDPSITLIVRLIFQAVLYLVWKERNSRVHGGVEKPHSAIVAEVQQIIRFRLDPLARRQVLASGQSSVLAVWFSFFDG</sequence>
<dbReference type="EMBL" id="HG994358">
    <property type="protein sequence ID" value="CAF2276876.1"/>
    <property type="molecule type" value="Genomic_DNA"/>
</dbReference>
<protein>
    <submittedName>
        <fullName evidence="1">(rape) hypothetical protein</fullName>
    </submittedName>
</protein>
<reference evidence="1" key="1">
    <citation type="submission" date="2021-01" db="EMBL/GenBank/DDBJ databases">
        <authorList>
            <consortium name="Genoscope - CEA"/>
            <person name="William W."/>
        </authorList>
    </citation>
    <scope>NUCLEOTIDE SEQUENCE</scope>
</reference>
<feature type="non-terminal residue" evidence="1">
    <location>
        <position position="1"/>
    </location>
</feature>